<proteinExistence type="predicted"/>
<dbReference type="EMBL" id="GBXM01071504">
    <property type="protein sequence ID" value="JAH37073.1"/>
    <property type="molecule type" value="Transcribed_RNA"/>
</dbReference>
<evidence type="ECO:0000313" key="1">
    <source>
        <dbReference type="EMBL" id="JAH37073.1"/>
    </source>
</evidence>
<reference evidence="1" key="1">
    <citation type="submission" date="2014-11" db="EMBL/GenBank/DDBJ databases">
        <authorList>
            <person name="Amaro Gonzalez C."/>
        </authorList>
    </citation>
    <scope>NUCLEOTIDE SEQUENCE</scope>
</reference>
<protein>
    <submittedName>
        <fullName evidence="1">Uncharacterized protein</fullName>
    </submittedName>
</protein>
<sequence length="21" mass="2466">MNPCLFALKLTKWGHVYITVM</sequence>
<name>A0A0E9S958_ANGAN</name>
<accession>A0A0E9S958</accession>
<dbReference type="AlphaFoldDB" id="A0A0E9S958"/>
<organism evidence="1">
    <name type="scientific">Anguilla anguilla</name>
    <name type="common">European freshwater eel</name>
    <name type="synonym">Muraena anguilla</name>
    <dbReference type="NCBI Taxonomy" id="7936"/>
    <lineage>
        <taxon>Eukaryota</taxon>
        <taxon>Metazoa</taxon>
        <taxon>Chordata</taxon>
        <taxon>Craniata</taxon>
        <taxon>Vertebrata</taxon>
        <taxon>Euteleostomi</taxon>
        <taxon>Actinopterygii</taxon>
        <taxon>Neopterygii</taxon>
        <taxon>Teleostei</taxon>
        <taxon>Anguilliformes</taxon>
        <taxon>Anguillidae</taxon>
        <taxon>Anguilla</taxon>
    </lineage>
</organism>
<reference evidence="1" key="2">
    <citation type="journal article" date="2015" name="Fish Shellfish Immunol.">
        <title>Early steps in the European eel (Anguilla anguilla)-Vibrio vulnificus interaction in the gills: Role of the RtxA13 toxin.</title>
        <authorList>
            <person name="Callol A."/>
            <person name="Pajuelo D."/>
            <person name="Ebbesson L."/>
            <person name="Teles M."/>
            <person name="MacKenzie S."/>
            <person name="Amaro C."/>
        </authorList>
    </citation>
    <scope>NUCLEOTIDE SEQUENCE</scope>
</reference>